<feature type="compositionally biased region" description="Basic and acidic residues" evidence="2">
    <location>
        <begin position="342"/>
        <end position="362"/>
    </location>
</feature>
<evidence type="ECO:0000313" key="4">
    <source>
        <dbReference type="EMBL" id="PHT26266.1"/>
    </source>
</evidence>
<dbReference type="EMBL" id="MLFT02000907">
    <property type="protein sequence ID" value="PHT26266.1"/>
    <property type="molecule type" value="Genomic_DNA"/>
</dbReference>
<dbReference type="SUPFAM" id="SSF54001">
    <property type="entry name" value="Cysteine proteinases"/>
    <property type="match status" value="2"/>
</dbReference>
<evidence type="ECO:0000256" key="2">
    <source>
        <dbReference type="SAM" id="MobiDB-lite"/>
    </source>
</evidence>
<dbReference type="Pfam" id="PF00112">
    <property type="entry name" value="Peptidase_C1"/>
    <property type="match status" value="2"/>
</dbReference>
<feature type="domain" description="Peptidase C1A papain C-terminal" evidence="3">
    <location>
        <begin position="32"/>
        <end position="289"/>
    </location>
</feature>
<gene>
    <name evidence="4" type="ORF">CQW23_34122</name>
</gene>
<feature type="region of interest" description="Disordered" evidence="2">
    <location>
        <begin position="304"/>
        <end position="362"/>
    </location>
</feature>
<feature type="region of interest" description="Disordered" evidence="2">
    <location>
        <begin position="1094"/>
        <end position="1123"/>
    </location>
</feature>
<feature type="compositionally biased region" description="Basic and acidic residues" evidence="2">
    <location>
        <begin position="972"/>
        <end position="992"/>
    </location>
</feature>
<sequence length="1153" mass="131638">MRAANTSDGSNNMLQHLGSFKLILIISKTMEDDYEFTLEDENNMLLPYARDQGKMNACYSYSTGEAVQALYASTYSVPPFELSTQQIVDHMPIMFDYKNLKRKKDKVDCYYSNHPHTLQYIWREGLVRDEHYPKRESRKEKDIISVPKDVPRYGIRSFEFVFQRGMPLELKKSYETEKTVEEINDILRQQPMVGATTVYKSFKDFKGEVLTGFSNELFRAKIKGIYMGPLADELPSPILHSMLLVGFGVRNGVQYYKVKNSGGTEWGHQGFGRIRRDLVFRLAYPIAPIDIKAEPEKVEVAAPVSKIKNTKPHRSKRSGSTSKTSQHKASGQTQSGVGGKRFGTEAGRKRTHPTHNDIDDINEAKKRCKTNALWGVELKPGKPFTLNFEKERGRLHVSQTMEDDYEFTLEDDNNMLLPYARDQGKTIIDSHSVHLSGFFYGESEDCFGDEYASDTYEEGAVEIDSESSDSIKFEDVAEDGDKDGSTDDAFSMYPPSPISNIEDEDGFSLLESKRKSAASKKSDGIEDEDTLEEALNEKARGTDVDERKGLQRIVCDDTSKTYDYQSIGEQIKQKKVMDGEELAGAHPEHVEANDEPIDDDFSFPTVEVNSFKRFLLLVLKETATVYSFKNMEDDYEFTLEDENNMLLRYARDQGKMNAYYSYCTGKAVQALYASTYSVPPFELSTQQIVDHMPIMFDYKNLKRKKDKVDFHYSNHPHTLRYIWREGLVRDEHYPKRESRKEKDIISVPKDVPRYGIRSFEFVFQRGMPLELKKSSETEKTVEEINDILRQQPMRGMPLELKKSYETEKTVEEINDILRQQPMVGATTVYKSFKDFKGEVLTGFSNELFRAKIKGIYMRPIADELPSPILHSMLLVGFGVRNGVQYYKVKNSGGTEWGHQGFGRIRRDLVFRLAYPIAPIDIKSEPEKVKVAAPVSKIKNTEPHRSKRSGSTSKTSQQKASGQTQSGVGGKRFGTEAGRKRTHPTHSDIDEINEAKKRCKTNALWGFKKALLGPRLLEAERLKKKSCPSTDEDKKEMSLVPYSYAVGSLMYAMVCTRPDIARKMKSKSMEPEPHNLIHSLCQFSATLHSLCHHDRENTQCPDKRRDQLTDSITESSKKSGKHHKEGLLVRALRLDVYARYPFPQLAHGSRLQVL</sequence>
<feature type="region of interest" description="Disordered" evidence="2">
    <location>
        <begin position="932"/>
        <end position="992"/>
    </location>
</feature>
<comment type="similarity">
    <text evidence="1">Belongs to the peptidase C1 family.</text>
</comment>
<evidence type="ECO:0000256" key="1">
    <source>
        <dbReference type="ARBA" id="ARBA00008455"/>
    </source>
</evidence>
<dbReference type="SMART" id="SM00645">
    <property type="entry name" value="Pept_C1"/>
    <property type="match status" value="1"/>
</dbReference>
<comment type="caution">
    <text evidence="4">The sequence shown here is derived from an EMBL/GenBank/DDBJ whole genome shotgun (WGS) entry which is preliminary data.</text>
</comment>
<dbReference type="InterPro" id="IPR000668">
    <property type="entry name" value="Peptidase_C1A_C"/>
</dbReference>
<dbReference type="AlphaFoldDB" id="A0A2G2UZU7"/>
<name>A0A2G2UZU7_CAPBA</name>
<dbReference type="STRING" id="33114.A0A2G2UZU7"/>
<reference evidence="4" key="1">
    <citation type="journal article" date="2017" name="Genome Biol.">
        <title>New reference genome sequences of hot pepper reveal the massive evolution of plant disease-resistance genes by retroduplication.</title>
        <authorList>
            <person name="Kim S."/>
            <person name="Park J."/>
            <person name="Yeom S.I."/>
            <person name="Kim Y.M."/>
            <person name="Seo E."/>
            <person name="Kim K.T."/>
            <person name="Kim M.S."/>
            <person name="Lee J.M."/>
            <person name="Cheong K."/>
            <person name="Shin H.S."/>
            <person name="Kim S.B."/>
            <person name="Han K."/>
            <person name="Lee J."/>
            <person name="Park M."/>
            <person name="Lee H.A."/>
            <person name="Lee H.Y."/>
            <person name="Lee Y."/>
            <person name="Oh S."/>
            <person name="Lee J.H."/>
            <person name="Choi E."/>
            <person name="Choi E."/>
            <person name="Lee S.E."/>
            <person name="Jeon J."/>
            <person name="Kim H."/>
            <person name="Choi G."/>
            <person name="Song H."/>
            <person name="Lee J."/>
            <person name="Lee S.C."/>
            <person name="Kwon J.K."/>
            <person name="Lee H.Y."/>
            <person name="Koo N."/>
            <person name="Hong Y."/>
            <person name="Kim R.W."/>
            <person name="Kang W.H."/>
            <person name="Huh J.H."/>
            <person name="Kang B.C."/>
            <person name="Yang T.J."/>
            <person name="Lee Y.H."/>
            <person name="Bennetzen J.L."/>
            <person name="Choi D."/>
        </authorList>
    </citation>
    <scope>NUCLEOTIDE SEQUENCE [LARGE SCALE GENOMIC DNA]</scope>
    <source>
        <strain evidence="4">PBC81</strain>
        <tissue evidence="4">Leaf</tissue>
    </source>
</reference>
<dbReference type="OrthoDB" id="1276605at2759"/>
<dbReference type="GO" id="GO:0008234">
    <property type="term" value="F:cysteine-type peptidase activity"/>
    <property type="evidence" value="ECO:0007669"/>
    <property type="project" value="InterPro"/>
</dbReference>
<dbReference type="Gene3D" id="3.90.70.10">
    <property type="entry name" value="Cysteine proteinases"/>
    <property type="match status" value="2"/>
</dbReference>
<dbReference type="InterPro" id="IPR038765">
    <property type="entry name" value="Papain-like_cys_pep_sf"/>
</dbReference>
<feature type="region of interest" description="Disordered" evidence="2">
    <location>
        <begin position="477"/>
        <end position="503"/>
    </location>
</feature>
<dbReference type="PROSITE" id="PS00639">
    <property type="entry name" value="THIOL_PROTEASE_HIS"/>
    <property type="match status" value="2"/>
</dbReference>
<accession>A0A2G2UZU7</accession>
<dbReference type="GO" id="GO:0006508">
    <property type="term" value="P:proteolysis"/>
    <property type="evidence" value="ECO:0007669"/>
    <property type="project" value="InterPro"/>
</dbReference>
<feature type="compositionally biased region" description="Basic residues" evidence="2">
    <location>
        <begin position="308"/>
        <end position="317"/>
    </location>
</feature>
<evidence type="ECO:0000259" key="3">
    <source>
        <dbReference type="SMART" id="SM00645"/>
    </source>
</evidence>
<organism evidence="4">
    <name type="scientific">Capsicum baccatum</name>
    <name type="common">Peruvian pepper</name>
    <dbReference type="NCBI Taxonomy" id="33114"/>
    <lineage>
        <taxon>Eukaryota</taxon>
        <taxon>Viridiplantae</taxon>
        <taxon>Streptophyta</taxon>
        <taxon>Embryophyta</taxon>
        <taxon>Tracheophyta</taxon>
        <taxon>Spermatophyta</taxon>
        <taxon>Magnoliopsida</taxon>
        <taxon>eudicotyledons</taxon>
        <taxon>Gunneridae</taxon>
        <taxon>Pentapetalae</taxon>
        <taxon>asterids</taxon>
        <taxon>lamiids</taxon>
        <taxon>Solanales</taxon>
        <taxon>Solanaceae</taxon>
        <taxon>Solanoideae</taxon>
        <taxon>Capsiceae</taxon>
        <taxon>Capsicum</taxon>
    </lineage>
</organism>
<dbReference type="PANTHER" id="PTHR12411">
    <property type="entry name" value="CYSTEINE PROTEASE FAMILY C1-RELATED"/>
    <property type="match status" value="1"/>
</dbReference>
<dbReference type="InterPro" id="IPR013128">
    <property type="entry name" value="Peptidase_C1A"/>
</dbReference>
<dbReference type="InterPro" id="IPR025660">
    <property type="entry name" value="Pept_his_AS"/>
</dbReference>
<reference evidence="4" key="2">
    <citation type="journal article" date="2017" name="J. Anim. Genet.">
        <title>Multiple reference genome sequences of hot pepper reveal the massive evolution of plant disease resistance genes by retroduplication.</title>
        <authorList>
            <person name="Kim S."/>
            <person name="Park J."/>
            <person name="Yeom S.-I."/>
            <person name="Kim Y.-M."/>
            <person name="Seo E."/>
            <person name="Kim K.-T."/>
            <person name="Kim M.-S."/>
            <person name="Lee J.M."/>
            <person name="Cheong K."/>
            <person name="Shin H.-S."/>
            <person name="Kim S.-B."/>
            <person name="Han K."/>
            <person name="Lee J."/>
            <person name="Park M."/>
            <person name="Lee H.-A."/>
            <person name="Lee H.-Y."/>
            <person name="Lee Y."/>
            <person name="Oh S."/>
            <person name="Lee J.H."/>
            <person name="Choi E."/>
            <person name="Choi E."/>
            <person name="Lee S.E."/>
            <person name="Jeon J."/>
            <person name="Kim H."/>
            <person name="Choi G."/>
            <person name="Song H."/>
            <person name="Lee J."/>
            <person name="Lee S.-C."/>
            <person name="Kwon J.-K."/>
            <person name="Lee H.-Y."/>
            <person name="Koo N."/>
            <person name="Hong Y."/>
            <person name="Kim R.W."/>
            <person name="Kang W.-H."/>
            <person name="Huh J.H."/>
            <person name="Kang B.-C."/>
            <person name="Yang T.-J."/>
            <person name="Lee Y.-H."/>
            <person name="Bennetzen J.L."/>
            <person name="Choi D."/>
        </authorList>
    </citation>
    <scope>NUCLEOTIDE SEQUENCE [LARGE SCALE GENOMIC DNA]</scope>
    <source>
        <strain evidence="4">cv. PBC81</strain>
    </source>
</reference>
<feature type="compositionally biased region" description="Basic and acidic residues" evidence="2">
    <location>
        <begin position="1094"/>
        <end position="1107"/>
    </location>
</feature>
<protein>
    <recommendedName>
        <fullName evidence="3">Peptidase C1A papain C-terminal domain-containing protein</fullName>
    </recommendedName>
</protein>
<proteinExistence type="inferred from homology"/>
<feature type="compositionally biased region" description="Low complexity" evidence="2">
    <location>
        <begin position="948"/>
        <end position="965"/>
    </location>
</feature>